<dbReference type="EMBL" id="AP025516">
    <property type="protein sequence ID" value="BDD89384.1"/>
    <property type="molecule type" value="Genomic_DNA"/>
</dbReference>
<dbReference type="InterPro" id="IPR016088">
    <property type="entry name" value="Chalcone_isomerase_3-sand"/>
</dbReference>
<protein>
    <submittedName>
        <fullName evidence="3">Chalcone isomerase</fullName>
    </submittedName>
</protein>
<gene>
    <name evidence="3" type="ORF">DPPLL_37490</name>
</gene>
<keyword evidence="4" id="KW-1185">Reference proteome</keyword>
<dbReference type="SUPFAM" id="SSF54626">
    <property type="entry name" value="Chalcone isomerase"/>
    <property type="match status" value="1"/>
</dbReference>
<accession>A0ABM7WEH3</accession>
<feature type="domain" description="Chalcone isomerase" evidence="2">
    <location>
        <begin position="20"/>
        <end position="186"/>
    </location>
</feature>
<dbReference type="Gene3D" id="3.50.70.10">
    <property type="match status" value="1"/>
</dbReference>
<dbReference type="Pfam" id="PF16036">
    <property type="entry name" value="Chalcone_3"/>
    <property type="match status" value="1"/>
</dbReference>
<feature type="chain" id="PRO_5046490958" evidence="1">
    <location>
        <begin position="21"/>
        <end position="187"/>
    </location>
</feature>
<name>A0ABM7WEH3_9BACT</name>
<keyword evidence="3" id="KW-0413">Isomerase</keyword>
<reference evidence="3 4" key="1">
    <citation type="submission" date="2022-01" db="EMBL/GenBank/DDBJ databases">
        <title>Desulfofustis limnae sp. nov., a novel mesophilic sulfate-reducing bacterium isolated from marsh soil.</title>
        <authorList>
            <person name="Watanabe M."/>
            <person name="Takahashi A."/>
            <person name="Kojima H."/>
            <person name="Fukui M."/>
        </authorList>
    </citation>
    <scope>NUCLEOTIDE SEQUENCE [LARGE SCALE GENOMIC DNA]</scope>
    <source>
        <strain evidence="3 4">PPLL</strain>
    </source>
</reference>
<dbReference type="InterPro" id="IPR036298">
    <property type="entry name" value="Chalcone_isomerase_sf"/>
</dbReference>
<feature type="signal peptide" evidence="1">
    <location>
        <begin position="1"/>
        <end position="20"/>
    </location>
</feature>
<proteinExistence type="predicted"/>
<evidence type="ECO:0000259" key="2">
    <source>
        <dbReference type="Pfam" id="PF16036"/>
    </source>
</evidence>
<evidence type="ECO:0000313" key="3">
    <source>
        <dbReference type="EMBL" id="BDD89384.1"/>
    </source>
</evidence>
<keyword evidence="1" id="KW-0732">Signal</keyword>
<evidence type="ECO:0000313" key="4">
    <source>
        <dbReference type="Proteomes" id="UP000830055"/>
    </source>
</evidence>
<organism evidence="3 4">
    <name type="scientific">Desulfofustis limnaeus</name>
    <dbReference type="NCBI Taxonomy" id="2740163"/>
    <lineage>
        <taxon>Bacteria</taxon>
        <taxon>Pseudomonadati</taxon>
        <taxon>Thermodesulfobacteriota</taxon>
        <taxon>Desulfobulbia</taxon>
        <taxon>Desulfobulbales</taxon>
        <taxon>Desulfocapsaceae</taxon>
        <taxon>Desulfofustis</taxon>
    </lineage>
</organism>
<dbReference type="InterPro" id="IPR016087">
    <property type="entry name" value="Chalcone_isomerase"/>
</dbReference>
<dbReference type="GO" id="GO:0016853">
    <property type="term" value="F:isomerase activity"/>
    <property type="evidence" value="ECO:0007669"/>
    <property type="project" value="UniProtKB-KW"/>
</dbReference>
<evidence type="ECO:0000256" key="1">
    <source>
        <dbReference type="SAM" id="SignalP"/>
    </source>
</evidence>
<dbReference type="Proteomes" id="UP000830055">
    <property type="component" value="Chromosome"/>
</dbReference>
<sequence>MQKSLVMALIVLFCSLPAMAREVAGIHMEDEVTQEDGTVLLLNGVGVRSKFFFKIYAAGLYLESKSSTTEEILAQDEGKRVVMHFLYSEVGRDDLVEAWNAGFTANGTAEQLASLAGEIATFNQLFDTVKEGDRIILDYRPGTGTSVTIRDEVKGVVAGKPFNDLLLSIWLGKEPVAEDLRAGLLGS</sequence>
<dbReference type="RefSeq" id="WP_284152690.1">
    <property type="nucleotide sequence ID" value="NZ_AP025516.1"/>
</dbReference>